<dbReference type="Pfam" id="PF19054">
    <property type="entry name" value="DUF5753"/>
    <property type="match status" value="1"/>
</dbReference>
<dbReference type="Pfam" id="PF13560">
    <property type="entry name" value="HTH_31"/>
    <property type="match status" value="1"/>
</dbReference>
<name>A0A1I4DHE6_9ACTN</name>
<dbReference type="EMBL" id="FOSG01000010">
    <property type="protein sequence ID" value="SFK91311.1"/>
    <property type="molecule type" value="Genomic_DNA"/>
</dbReference>
<dbReference type="InterPro" id="IPR010982">
    <property type="entry name" value="Lambda_DNA-bd_dom_sf"/>
</dbReference>
<dbReference type="InterPro" id="IPR043917">
    <property type="entry name" value="DUF5753"/>
</dbReference>
<dbReference type="Proteomes" id="UP000198928">
    <property type="component" value="Unassembled WGS sequence"/>
</dbReference>
<protein>
    <submittedName>
        <fullName evidence="3">Helix-turn-helix domain-containing protein</fullName>
    </submittedName>
</protein>
<feature type="domain" description="DUF5753" evidence="2">
    <location>
        <begin position="150"/>
        <end position="328"/>
    </location>
</feature>
<dbReference type="SUPFAM" id="SSF47413">
    <property type="entry name" value="lambda repressor-like DNA-binding domains"/>
    <property type="match status" value="1"/>
</dbReference>
<accession>A0A1I4DHE6</accession>
<feature type="compositionally biased region" description="Acidic residues" evidence="1">
    <location>
        <begin position="15"/>
        <end position="31"/>
    </location>
</feature>
<feature type="region of interest" description="Disordered" evidence="1">
    <location>
        <begin position="1"/>
        <end position="71"/>
    </location>
</feature>
<dbReference type="RefSeq" id="WP_093850307.1">
    <property type="nucleotide sequence ID" value="NZ_FOSG01000010.1"/>
</dbReference>
<organism evidence="3 4">
    <name type="scientific">Streptomyces pini</name>
    <dbReference type="NCBI Taxonomy" id="1520580"/>
    <lineage>
        <taxon>Bacteria</taxon>
        <taxon>Bacillati</taxon>
        <taxon>Actinomycetota</taxon>
        <taxon>Actinomycetes</taxon>
        <taxon>Kitasatosporales</taxon>
        <taxon>Streptomycetaceae</taxon>
        <taxon>Streptomyces</taxon>
    </lineage>
</organism>
<dbReference type="GO" id="GO:0003677">
    <property type="term" value="F:DNA binding"/>
    <property type="evidence" value="ECO:0007669"/>
    <property type="project" value="InterPro"/>
</dbReference>
<evidence type="ECO:0000313" key="4">
    <source>
        <dbReference type="Proteomes" id="UP000198928"/>
    </source>
</evidence>
<evidence type="ECO:0000313" key="3">
    <source>
        <dbReference type="EMBL" id="SFK91311.1"/>
    </source>
</evidence>
<keyword evidence="4" id="KW-1185">Reference proteome</keyword>
<dbReference type="OrthoDB" id="4308543at2"/>
<gene>
    <name evidence="3" type="ORF">SAMN05192584_11061</name>
</gene>
<dbReference type="AlphaFoldDB" id="A0A1I4DHE6"/>
<dbReference type="CDD" id="cd00093">
    <property type="entry name" value="HTH_XRE"/>
    <property type="match status" value="1"/>
</dbReference>
<dbReference type="Gene3D" id="1.10.260.40">
    <property type="entry name" value="lambda repressor-like DNA-binding domains"/>
    <property type="match status" value="1"/>
</dbReference>
<evidence type="ECO:0000256" key="1">
    <source>
        <dbReference type="SAM" id="MobiDB-lite"/>
    </source>
</evidence>
<sequence length="333" mass="37272">MDNVDRAGVGVEVGFEVEGEVGAGDEADDETGAGTGAGTGDGDEAGREAAGDEERSGPEREWDREPHPSDSMRTFGAVVQALREHAGLSRAELGTWVRYSKHTVASVELGRRMPDRAFVERAELALGNTGALRKAARHLTRGEIGLAAWFRQWARLERKAVSLSTYECRLVPGLLQSEAYARAVFEGTIPLRTDEELEDQLAARMDRQRMMRERPTVPFSFIVEEHVFRRRFGDAEMMRELLDHVLELTAPRNVTFQVVPLEAGLHACLDGPTRILETPEGRWLGYSEGQQNGRLISDRKEMRLLCQRYETLRSQALSPDESRALLERLRGEL</sequence>
<dbReference type="InterPro" id="IPR001387">
    <property type="entry name" value="Cro/C1-type_HTH"/>
</dbReference>
<feature type="compositionally biased region" description="Basic and acidic residues" evidence="1">
    <location>
        <begin position="44"/>
        <end position="70"/>
    </location>
</feature>
<proteinExistence type="predicted"/>
<evidence type="ECO:0000259" key="2">
    <source>
        <dbReference type="Pfam" id="PF19054"/>
    </source>
</evidence>
<reference evidence="4" key="1">
    <citation type="submission" date="2016-10" db="EMBL/GenBank/DDBJ databases">
        <authorList>
            <person name="Varghese N."/>
            <person name="Submissions S."/>
        </authorList>
    </citation>
    <scope>NUCLEOTIDE SEQUENCE [LARGE SCALE GENOMIC DNA]</scope>
    <source>
        <strain evidence="4">PL19</strain>
    </source>
</reference>